<protein>
    <recommendedName>
        <fullName evidence="3">FtsK domain-containing protein</fullName>
    </recommendedName>
</protein>
<dbReference type="Gene3D" id="3.40.50.300">
    <property type="entry name" value="P-loop containing nucleotide triphosphate hydrolases"/>
    <property type="match status" value="1"/>
</dbReference>
<feature type="region of interest" description="Disordered" evidence="2">
    <location>
        <begin position="44"/>
        <end position="81"/>
    </location>
</feature>
<evidence type="ECO:0000259" key="3">
    <source>
        <dbReference type="PROSITE" id="PS50901"/>
    </source>
</evidence>
<dbReference type="InterPro" id="IPR027417">
    <property type="entry name" value="P-loop_NTPase"/>
</dbReference>
<feature type="domain" description="FtsK" evidence="3">
    <location>
        <begin position="121"/>
        <end position="321"/>
    </location>
</feature>
<keyword evidence="1" id="KW-0547">Nucleotide-binding</keyword>
<name>A0ABQ6FXU3_9CHLR</name>
<feature type="binding site" evidence="1">
    <location>
        <begin position="144"/>
        <end position="151"/>
    </location>
    <ligand>
        <name>ATP</name>
        <dbReference type="ChEBI" id="CHEBI:30616"/>
    </ligand>
</feature>
<proteinExistence type="predicted"/>
<reference evidence="4 5" key="1">
    <citation type="submission" date="2023-02" db="EMBL/GenBank/DDBJ databases">
        <title>Dictyobacter halimunensis sp. nov., a new member of the class Ktedonobacteria from forest soil in a geothermal area.</title>
        <authorList>
            <person name="Rachmania M.K."/>
            <person name="Ningsih F."/>
            <person name="Sakai Y."/>
            <person name="Yabe S."/>
            <person name="Yokota A."/>
            <person name="Sjamsuridzal W."/>
        </authorList>
    </citation>
    <scope>NUCLEOTIDE SEQUENCE [LARGE SCALE GENOMIC DNA]</scope>
    <source>
        <strain evidence="4 5">S3.2.2.5</strain>
    </source>
</reference>
<comment type="caution">
    <text evidence="4">The sequence shown here is derived from an EMBL/GenBank/DDBJ whole genome shotgun (WGS) entry which is preliminary data.</text>
</comment>
<dbReference type="EMBL" id="BSRI01000002">
    <property type="protein sequence ID" value="GLV58631.1"/>
    <property type="molecule type" value="Genomic_DNA"/>
</dbReference>
<gene>
    <name evidence="4" type="ORF">KDH_54610</name>
</gene>
<dbReference type="Pfam" id="PF01580">
    <property type="entry name" value="FtsK_SpoIIIE"/>
    <property type="match status" value="1"/>
</dbReference>
<accession>A0ABQ6FXU3</accession>
<organism evidence="4 5">
    <name type="scientific">Dictyobacter halimunensis</name>
    <dbReference type="NCBI Taxonomy" id="3026934"/>
    <lineage>
        <taxon>Bacteria</taxon>
        <taxon>Bacillati</taxon>
        <taxon>Chloroflexota</taxon>
        <taxon>Ktedonobacteria</taxon>
        <taxon>Ktedonobacterales</taxon>
        <taxon>Dictyobacteraceae</taxon>
        <taxon>Dictyobacter</taxon>
    </lineage>
</organism>
<dbReference type="InterPro" id="IPR002543">
    <property type="entry name" value="FtsK_dom"/>
</dbReference>
<keyword evidence="1" id="KW-0067">ATP-binding</keyword>
<dbReference type="RefSeq" id="WP_338254909.1">
    <property type="nucleotide sequence ID" value="NZ_BSRI01000002.1"/>
</dbReference>
<dbReference type="Proteomes" id="UP001344906">
    <property type="component" value="Unassembled WGS sequence"/>
</dbReference>
<evidence type="ECO:0000256" key="2">
    <source>
        <dbReference type="SAM" id="MobiDB-lite"/>
    </source>
</evidence>
<sequence>MLSTPTVNKTPQLRLSRSQTLFEAAIERISAAYPKDLARKEGIHSWPDPLPSPTFQRPDPLLLFTPAEDGSRRPEAEPSQPYQAIIPMTRNEMLEHRNRERIKPSMQIPLGLVDKPEEQQVDTFLVDLHGTTDARSGGPLLIAGPQHSGKATALQTMLLWLTTCFLPERLRCAVIDPLGELDQFRALPHFRHPSGETLWTDGNSDEDLTRFIRTISADIQQRHDKFPNQRWERHTLAQLWSQGLTMPQFLLIISNYQSFAERVSASTALQKLIQTVVETRLQGHYLILTSTETSARYITPEVMGACGTKIGLALHERQRHELFGHAAFSTEAIPGRGLLMTTDRKIHQVQLALSAPGHTESSRDQYLRQEIA</sequence>
<keyword evidence="5" id="KW-1185">Reference proteome</keyword>
<evidence type="ECO:0000313" key="4">
    <source>
        <dbReference type="EMBL" id="GLV58631.1"/>
    </source>
</evidence>
<evidence type="ECO:0000313" key="5">
    <source>
        <dbReference type="Proteomes" id="UP001344906"/>
    </source>
</evidence>
<evidence type="ECO:0000256" key="1">
    <source>
        <dbReference type="PROSITE-ProRule" id="PRU00289"/>
    </source>
</evidence>
<dbReference type="PROSITE" id="PS50901">
    <property type="entry name" value="FTSK"/>
    <property type="match status" value="1"/>
</dbReference>